<dbReference type="KEGG" id="rsin:B6N60_00923"/>
<dbReference type="Proteomes" id="UP000683511">
    <property type="component" value="Chromosome"/>
</dbReference>
<evidence type="ECO:0000256" key="2">
    <source>
        <dbReference type="ARBA" id="ARBA00022527"/>
    </source>
</evidence>
<feature type="domain" description="Protein kinase" evidence="10">
    <location>
        <begin position="14"/>
        <end position="283"/>
    </location>
</feature>
<evidence type="ECO:0000256" key="8">
    <source>
        <dbReference type="ARBA" id="ARBA00048679"/>
    </source>
</evidence>
<evidence type="ECO:0000259" key="10">
    <source>
        <dbReference type="PROSITE" id="PS50011"/>
    </source>
</evidence>
<dbReference type="PANTHER" id="PTHR24363:SF0">
    <property type="entry name" value="SERINE_THREONINE KINASE LIKE DOMAIN CONTAINING 1"/>
    <property type="match status" value="1"/>
</dbReference>
<keyword evidence="5 11" id="KW-0418">Kinase</keyword>
<evidence type="ECO:0000313" key="11">
    <source>
        <dbReference type="EMBL" id="QXE22241.1"/>
    </source>
</evidence>
<dbReference type="InterPro" id="IPR011009">
    <property type="entry name" value="Kinase-like_dom_sf"/>
</dbReference>
<evidence type="ECO:0000256" key="1">
    <source>
        <dbReference type="ARBA" id="ARBA00012513"/>
    </source>
</evidence>
<dbReference type="RefSeq" id="WP_190602966.1">
    <property type="nucleotide sequence ID" value="NZ_CP021056.1"/>
</dbReference>
<gene>
    <name evidence="11" type="ORF">B6N60_00923</name>
</gene>
<evidence type="ECO:0000256" key="3">
    <source>
        <dbReference type="ARBA" id="ARBA00022679"/>
    </source>
</evidence>
<dbReference type="PROSITE" id="PS50011">
    <property type="entry name" value="PROTEIN_KINASE_DOM"/>
    <property type="match status" value="1"/>
</dbReference>
<evidence type="ECO:0000313" key="12">
    <source>
        <dbReference type="Proteomes" id="UP000683511"/>
    </source>
</evidence>
<keyword evidence="2 11" id="KW-0723">Serine/threonine-protein kinase</keyword>
<dbReference type="PROSITE" id="PS00107">
    <property type="entry name" value="PROTEIN_KINASE_ATP"/>
    <property type="match status" value="1"/>
</dbReference>
<accession>A0A975T6D7</accession>
<dbReference type="Gene3D" id="1.10.510.10">
    <property type="entry name" value="Transferase(Phosphotransferase) domain 1"/>
    <property type="match status" value="1"/>
</dbReference>
<dbReference type="GO" id="GO:0004674">
    <property type="term" value="F:protein serine/threonine kinase activity"/>
    <property type="evidence" value="ECO:0007669"/>
    <property type="project" value="UniProtKB-KW"/>
</dbReference>
<feature type="binding site" evidence="9">
    <location>
        <position position="45"/>
    </location>
    <ligand>
        <name>ATP</name>
        <dbReference type="ChEBI" id="CHEBI:30616"/>
    </ligand>
</feature>
<dbReference type="GO" id="GO:0005524">
    <property type="term" value="F:ATP binding"/>
    <property type="evidence" value="ECO:0007669"/>
    <property type="project" value="UniProtKB-UniRule"/>
</dbReference>
<sequence length="558" mass="63392">MSNQMIGKVLQERYQIVQSLGAGVFGQTYVALDLDYADKPRYVVKQLKVNSYQMSSCYDYLRLRFLTETETLQILGSHDQIPQLITCFEENERFYLVQEFVAGQALANELALNQELGHRWSENDAVVFLEDVLSILDFVHSQGFIHCDVKPENLIRRAFDGRLVLIDFGSIQPVDFSTESELAIYQMPATSLGYIPPEQFLGQTQPSSDIYALGMIAIQGLTGLTPLQFNIDPVTNEIIWLSENSEISEYLAAFLTQMIRYNHQDRFQSAKEALQVLQQMIWVNQPEETPQLDEELLLEPITHKYHHSTNSSNSKSSPLLAGLRLGLTINSLLLGWGVYSLAQNSISHSETATLYTAIDKYQSGDVQQAITLAQSIPTHSNVYPEAQANIGEWKKQWQTSAEKYLVAEQALKEGRWLDVLRNAPKVPTSLYWQSKTGNLVQQAQVNIQFQTQSLLTKAYKSAENRDFSTALEYLRQIPPETSAGAIVQKKLAEYSQKKEIRASHFLNEAHKKAGVHDFNGAIKFLQKVPKDTTVYPQAQRKLQEYSHKQNIRQKNQKS</sequence>
<evidence type="ECO:0000256" key="6">
    <source>
        <dbReference type="ARBA" id="ARBA00022840"/>
    </source>
</evidence>
<dbReference type="PANTHER" id="PTHR24363">
    <property type="entry name" value="SERINE/THREONINE PROTEIN KINASE"/>
    <property type="match status" value="1"/>
</dbReference>
<name>A0A975T6D7_9NOST</name>
<keyword evidence="3" id="KW-0808">Transferase</keyword>
<dbReference type="EC" id="2.7.11.1" evidence="1"/>
<dbReference type="InterPro" id="IPR017441">
    <property type="entry name" value="Protein_kinase_ATP_BS"/>
</dbReference>
<comment type="catalytic activity">
    <reaction evidence="7">
        <text>L-threonyl-[protein] + ATP = O-phospho-L-threonyl-[protein] + ADP + H(+)</text>
        <dbReference type="Rhea" id="RHEA:46608"/>
        <dbReference type="Rhea" id="RHEA-COMP:11060"/>
        <dbReference type="Rhea" id="RHEA-COMP:11605"/>
        <dbReference type="ChEBI" id="CHEBI:15378"/>
        <dbReference type="ChEBI" id="CHEBI:30013"/>
        <dbReference type="ChEBI" id="CHEBI:30616"/>
        <dbReference type="ChEBI" id="CHEBI:61977"/>
        <dbReference type="ChEBI" id="CHEBI:456216"/>
        <dbReference type="EC" id="2.7.11.1"/>
    </reaction>
</comment>
<keyword evidence="6 9" id="KW-0067">ATP-binding</keyword>
<evidence type="ECO:0000256" key="7">
    <source>
        <dbReference type="ARBA" id="ARBA00047899"/>
    </source>
</evidence>
<dbReference type="AlphaFoldDB" id="A0A975T6D7"/>
<evidence type="ECO:0000256" key="4">
    <source>
        <dbReference type="ARBA" id="ARBA00022741"/>
    </source>
</evidence>
<dbReference type="Pfam" id="PF00069">
    <property type="entry name" value="Pkinase"/>
    <property type="match status" value="1"/>
</dbReference>
<dbReference type="SMART" id="SM00220">
    <property type="entry name" value="S_TKc"/>
    <property type="match status" value="1"/>
</dbReference>
<evidence type="ECO:0000256" key="9">
    <source>
        <dbReference type="PROSITE-ProRule" id="PRU10141"/>
    </source>
</evidence>
<comment type="catalytic activity">
    <reaction evidence="8">
        <text>L-seryl-[protein] + ATP = O-phospho-L-seryl-[protein] + ADP + H(+)</text>
        <dbReference type="Rhea" id="RHEA:17989"/>
        <dbReference type="Rhea" id="RHEA-COMP:9863"/>
        <dbReference type="Rhea" id="RHEA-COMP:11604"/>
        <dbReference type="ChEBI" id="CHEBI:15378"/>
        <dbReference type="ChEBI" id="CHEBI:29999"/>
        <dbReference type="ChEBI" id="CHEBI:30616"/>
        <dbReference type="ChEBI" id="CHEBI:83421"/>
        <dbReference type="ChEBI" id="CHEBI:456216"/>
        <dbReference type="EC" id="2.7.11.1"/>
    </reaction>
</comment>
<keyword evidence="4 9" id="KW-0547">Nucleotide-binding</keyword>
<dbReference type="InterPro" id="IPR000719">
    <property type="entry name" value="Prot_kinase_dom"/>
</dbReference>
<protein>
    <recommendedName>
        <fullName evidence="1">non-specific serine/threonine protein kinase</fullName>
        <ecNumber evidence="1">2.7.11.1</ecNumber>
    </recommendedName>
</protein>
<keyword evidence="12" id="KW-1185">Reference proteome</keyword>
<dbReference type="CDD" id="cd14014">
    <property type="entry name" value="STKc_PknB_like"/>
    <property type="match status" value="1"/>
</dbReference>
<dbReference type="EMBL" id="CP021056">
    <property type="protein sequence ID" value="QXE22241.1"/>
    <property type="molecule type" value="Genomic_DNA"/>
</dbReference>
<reference evidence="11" key="1">
    <citation type="submission" date="2017-04" db="EMBL/GenBank/DDBJ databases">
        <title>Genome deletions in a multicellular cyanobacterial endosymbiont for morphological adaptation in marine diatoms.</title>
        <authorList>
            <person name="Wang Y."/>
            <person name="Gao H."/>
            <person name="Li R."/>
            <person name="Xu X."/>
        </authorList>
    </citation>
    <scope>NUCLEOTIDE SEQUENCE</scope>
    <source>
        <strain evidence="11">FACHB 800</strain>
    </source>
</reference>
<proteinExistence type="predicted"/>
<dbReference type="SUPFAM" id="SSF56112">
    <property type="entry name" value="Protein kinase-like (PK-like)"/>
    <property type="match status" value="1"/>
</dbReference>
<evidence type="ECO:0000256" key="5">
    <source>
        <dbReference type="ARBA" id="ARBA00022777"/>
    </source>
</evidence>
<organism evidence="11 12">
    <name type="scientific">Richelia sinica FACHB-800</name>
    <dbReference type="NCBI Taxonomy" id="1357546"/>
    <lineage>
        <taxon>Bacteria</taxon>
        <taxon>Bacillati</taxon>
        <taxon>Cyanobacteriota</taxon>
        <taxon>Cyanophyceae</taxon>
        <taxon>Nostocales</taxon>
        <taxon>Nostocaceae</taxon>
        <taxon>Richelia</taxon>
    </lineage>
</organism>